<name>J4H0D7_9APHY</name>
<evidence type="ECO:0000256" key="9">
    <source>
        <dbReference type="PIRSR" id="PIRSR602401-1"/>
    </source>
</evidence>
<proteinExistence type="inferred from homology"/>
<evidence type="ECO:0000256" key="3">
    <source>
        <dbReference type="ARBA" id="ARBA00010617"/>
    </source>
</evidence>
<dbReference type="InterPro" id="IPR002401">
    <property type="entry name" value="Cyt_P450_E_grp-I"/>
</dbReference>
<dbReference type="InterPro" id="IPR050121">
    <property type="entry name" value="Cytochrome_P450_monoxygenase"/>
</dbReference>
<evidence type="ECO:0000256" key="1">
    <source>
        <dbReference type="ARBA" id="ARBA00001971"/>
    </source>
</evidence>
<dbReference type="PANTHER" id="PTHR24305:SF166">
    <property type="entry name" value="CYTOCHROME P450 12A4, MITOCHONDRIAL-RELATED"/>
    <property type="match status" value="1"/>
</dbReference>
<dbReference type="GO" id="GO:0005506">
    <property type="term" value="F:iron ion binding"/>
    <property type="evidence" value="ECO:0007669"/>
    <property type="project" value="InterPro"/>
</dbReference>
<dbReference type="PANTHER" id="PTHR24305">
    <property type="entry name" value="CYTOCHROME P450"/>
    <property type="match status" value="1"/>
</dbReference>
<evidence type="ECO:0000256" key="2">
    <source>
        <dbReference type="ARBA" id="ARBA00005179"/>
    </source>
</evidence>
<evidence type="ECO:0000256" key="7">
    <source>
        <dbReference type="ARBA" id="ARBA00023004"/>
    </source>
</evidence>
<dbReference type="Gene3D" id="1.10.630.10">
    <property type="entry name" value="Cytochrome P450"/>
    <property type="match status" value="1"/>
</dbReference>
<evidence type="ECO:0000313" key="13">
    <source>
        <dbReference type="Proteomes" id="UP000006352"/>
    </source>
</evidence>
<dbReference type="InterPro" id="IPR017972">
    <property type="entry name" value="Cyt_P450_CS"/>
</dbReference>
<comment type="similarity">
    <text evidence="3 10">Belongs to the cytochrome P450 family.</text>
</comment>
<feature type="binding site" description="axial binding residue" evidence="9">
    <location>
        <position position="492"/>
    </location>
    <ligand>
        <name>heme</name>
        <dbReference type="ChEBI" id="CHEBI:30413"/>
    </ligand>
    <ligandPart>
        <name>Fe</name>
        <dbReference type="ChEBI" id="CHEBI:18248"/>
    </ligandPart>
</feature>
<evidence type="ECO:0000256" key="5">
    <source>
        <dbReference type="ARBA" id="ARBA00022723"/>
    </source>
</evidence>
<dbReference type="InParanoid" id="J4H0D7"/>
<keyword evidence="8 10" id="KW-0503">Monooxygenase</keyword>
<keyword evidence="4 9" id="KW-0349">Heme</keyword>
<dbReference type="EMBL" id="HE796894">
    <property type="protein sequence ID" value="CCL98634.1"/>
    <property type="molecule type" value="Genomic_DNA"/>
</dbReference>
<protein>
    <recommendedName>
        <fullName evidence="14">Cytochrome P450</fullName>
    </recommendedName>
</protein>
<evidence type="ECO:0008006" key="14">
    <source>
        <dbReference type="Google" id="ProtNLM"/>
    </source>
</evidence>
<organism evidence="12 13">
    <name type="scientific">Fibroporia radiculosa</name>
    <dbReference type="NCBI Taxonomy" id="599839"/>
    <lineage>
        <taxon>Eukaryota</taxon>
        <taxon>Fungi</taxon>
        <taxon>Dikarya</taxon>
        <taxon>Basidiomycota</taxon>
        <taxon>Agaricomycotina</taxon>
        <taxon>Agaricomycetes</taxon>
        <taxon>Polyporales</taxon>
        <taxon>Fibroporiaceae</taxon>
        <taxon>Fibroporia</taxon>
    </lineage>
</organism>
<keyword evidence="13" id="KW-1185">Reference proteome</keyword>
<feature type="transmembrane region" description="Helical" evidence="11">
    <location>
        <begin position="12"/>
        <end position="31"/>
    </location>
</feature>
<keyword evidence="11" id="KW-1133">Transmembrane helix</keyword>
<dbReference type="PRINTS" id="PR00385">
    <property type="entry name" value="P450"/>
</dbReference>
<dbReference type="RefSeq" id="XP_012177917.1">
    <property type="nucleotide sequence ID" value="XM_012322527.1"/>
</dbReference>
<dbReference type="Proteomes" id="UP000006352">
    <property type="component" value="Unassembled WGS sequence"/>
</dbReference>
<accession>J4H0D7</accession>
<comment type="cofactor">
    <cofactor evidence="1 9">
        <name>heme</name>
        <dbReference type="ChEBI" id="CHEBI:30413"/>
    </cofactor>
</comment>
<comment type="pathway">
    <text evidence="2">Secondary metabolite biosynthesis.</text>
</comment>
<dbReference type="GO" id="GO:0016705">
    <property type="term" value="F:oxidoreductase activity, acting on paired donors, with incorporation or reduction of molecular oxygen"/>
    <property type="evidence" value="ECO:0007669"/>
    <property type="project" value="InterPro"/>
</dbReference>
<evidence type="ECO:0000256" key="11">
    <source>
        <dbReference type="SAM" id="Phobius"/>
    </source>
</evidence>
<evidence type="ECO:0000256" key="6">
    <source>
        <dbReference type="ARBA" id="ARBA00023002"/>
    </source>
</evidence>
<gene>
    <name evidence="12" type="ORF">FIBRA_00636</name>
</gene>
<dbReference type="STRING" id="599839.J4H0D7"/>
<reference evidence="12 13" key="1">
    <citation type="journal article" date="2012" name="Appl. Environ. Microbiol.">
        <title>Short-read sequencing for genomic analysis of the brown rot fungus Fibroporia radiculosa.</title>
        <authorList>
            <person name="Tang J.D."/>
            <person name="Perkins A.D."/>
            <person name="Sonstegard T.S."/>
            <person name="Schroeder S.G."/>
            <person name="Burgess S.C."/>
            <person name="Diehl S.V."/>
        </authorList>
    </citation>
    <scope>NUCLEOTIDE SEQUENCE [LARGE SCALE GENOMIC DNA]</scope>
    <source>
        <strain evidence="12 13">TFFH 294</strain>
    </source>
</reference>
<dbReference type="InterPro" id="IPR036396">
    <property type="entry name" value="Cyt_P450_sf"/>
</dbReference>
<dbReference type="PRINTS" id="PR00463">
    <property type="entry name" value="EP450I"/>
</dbReference>
<dbReference type="GO" id="GO:0020037">
    <property type="term" value="F:heme binding"/>
    <property type="evidence" value="ECO:0007669"/>
    <property type="project" value="InterPro"/>
</dbReference>
<dbReference type="PROSITE" id="PS00086">
    <property type="entry name" value="CYTOCHROME_P450"/>
    <property type="match status" value="1"/>
</dbReference>
<dbReference type="SUPFAM" id="SSF48264">
    <property type="entry name" value="Cytochrome P450"/>
    <property type="match status" value="1"/>
</dbReference>
<keyword evidence="11" id="KW-0812">Transmembrane</keyword>
<dbReference type="AlphaFoldDB" id="J4H0D7"/>
<keyword evidence="7 9" id="KW-0408">Iron</keyword>
<evidence type="ECO:0000313" key="12">
    <source>
        <dbReference type="EMBL" id="CCL98634.1"/>
    </source>
</evidence>
<keyword evidence="11" id="KW-0472">Membrane</keyword>
<dbReference type="HOGENOM" id="CLU_001570_5_11_1"/>
<keyword evidence="6 10" id="KW-0560">Oxidoreductase</keyword>
<dbReference type="GeneID" id="24093545"/>
<evidence type="ECO:0000256" key="8">
    <source>
        <dbReference type="ARBA" id="ARBA00023033"/>
    </source>
</evidence>
<keyword evidence="5 9" id="KW-0479">Metal-binding</keyword>
<dbReference type="OrthoDB" id="1470350at2759"/>
<dbReference type="InterPro" id="IPR001128">
    <property type="entry name" value="Cyt_P450"/>
</dbReference>
<evidence type="ECO:0000256" key="10">
    <source>
        <dbReference type="RuleBase" id="RU000461"/>
    </source>
</evidence>
<dbReference type="Pfam" id="PF00067">
    <property type="entry name" value="p450"/>
    <property type="match status" value="1"/>
</dbReference>
<dbReference type="GO" id="GO:0004497">
    <property type="term" value="F:monooxygenase activity"/>
    <property type="evidence" value="ECO:0007669"/>
    <property type="project" value="UniProtKB-KW"/>
</dbReference>
<sequence>MSVSGDIHLSDWISVRNIGLVVLFYILSAFARRILRNYTLSGLSGPPAPSWLLGHGVQIQASPVGTLYNKWSEKYGPTYKLKGPFGTSVLAIGDPKGAGHILTSSNYVRPTGDRIGLQLFVSPRLLFQNISNVQQFGQEHKEQRAIISPAFRCSQVHSFDICGAYDTGTVSSAAVREVSNVIFDLAHKLKTDMDDEINQDDSKVFEMFSRVPRLTLDAISMTTFAYDVSHSDRPIPKLISQIIDVPQTTLTFAVSAMTVLIPELLYIPNPMKRWTTMLRTEFQAIADTVWTQQERGIGMHSKLLDALHNSEKITGKPFNRDLAITLITGTIFAGYETAANVIMECLFELARQPQIQDKLRAELVAFTEHVGREPTYDDLMNGQHLTYLDAVIRETIRTKAMQMTLKRQALEADTIPLQFPLPTGETHITVTSGQYIHIPIRDGINTDPRIWGADAAIFRPERWLELGGLPEVVSSIRAPAHLMTFGDGAKICAGRNFALAEIKIVISVLVRHLVFEPDGEEYVFYKTGGNTIKPKIRGREGEGAQLHLRVRRYLVE</sequence>
<evidence type="ECO:0000256" key="4">
    <source>
        <dbReference type="ARBA" id="ARBA00022617"/>
    </source>
</evidence>